<keyword evidence="1" id="KW-1133">Transmembrane helix</keyword>
<evidence type="ECO:0000256" key="1">
    <source>
        <dbReference type="SAM" id="Phobius"/>
    </source>
</evidence>
<keyword evidence="1" id="KW-0472">Membrane</keyword>
<feature type="transmembrane region" description="Helical" evidence="1">
    <location>
        <begin position="74"/>
        <end position="92"/>
    </location>
</feature>
<name>A0A9P0H6K9_NEZVI</name>
<accession>A0A9P0H6K9</accession>
<dbReference type="OrthoDB" id="10364765at2759"/>
<feature type="transmembrane region" description="Helical" evidence="1">
    <location>
        <begin position="39"/>
        <end position="62"/>
    </location>
</feature>
<evidence type="ECO:0000313" key="2">
    <source>
        <dbReference type="EMBL" id="CAH1396433.1"/>
    </source>
</evidence>
<organism evidence="2 3">
    <name type="scientific">Nezara viridula</name>
    <name type="common">Southern green stink bug</name>
    <name type="synonym">Cimex viridulus</name>
    <dbReference type="NCBI Taxonomy" id="85310"/>
    <lineage>
        <taxon>Eukaryota</taxon>
        <taxon>Metazoa</taxon>
        <taxon>Ecdysozoa</taxon>
        <taxon>Arthropoda</taxon>
        <taxon>Hexapoda</taxon>
        <taxon>Insecta</taxon>
        <taxon>Pterygota</taxon>
        <taxon>Neoptera</taxon>
        <taxon>Paraneoptera</taxon>
        <taxon>Hemiptera</taxon>
        <taxon>Heteroptera</taxon>
        <taxon>Panheteroptera</taxon>
        <taxon>Pentatomomorpha</taxon>
        <taxon>Pentatomoidea</taxon>
        <taxon>Pentatomidae</taxon>
        <taxon>Pentatominae</taxon>
        <taxon>Nezara</taxon>
    </lineage>
</organism>
<dbReference type="EMBL" id="OV725079">
    <property type="protein sequence ID" value="CAH1396433.1"/>
    <property type="molecule type" value="Genomic_DNA"/>
</dbReference>
<dbReference type="Proteomes" id="UP001152798">
    <property type="component" value="Chromosome 3"/>
</dbReference>
<proteinExistence type="predicted"/>
<evidence type="ECO:0000313" key="3">
    <source>
        <dbReference type="Proteomes" id="UP001152798"/>
    </source>
</evidence>
<dbReference type="AlphaFoldDB" id="A0A9P0H6K9"/>
<gene>
    <name evidence="2" type="ORF">NEZAVI_LOCUS6505</name>
</gene>
<keyword evidence="1" id="KW-0812">Transmembrane</keyword>
<protein>
    <submittedName>
        <fullName evidence="2">Uncharacterized protein</fullName>
    </submittedName>
</protein>
<keyword evidence="3" id="KW-1185">Reference proteome</keyword>
<sequence>MSVLDRFRNQKKPEDAGYVFNTAHHFLYGLTVYKKKTRLAIPIEFILLISTIVMISCLLQSLIDFWKTKWIEQFCFYITLITPIVCSITVIWHRERIRNLSDQVDSWWNYPLLEAETEELKREAAAWMDRFNWYYFAGKVN</sequence>
<reference evidence="2" key="1">
    <citation type="submission" date="2022-01" db="EMBL/GenBank/DDBJ databases">
        <authorList>
            <person name="King R."/>
        </authorList>
    </citation>
    <scope>NUCLEOTIDE SEQUENCE</scope>
</reference>